<name>A0A150IR11_9EURY</name>
<organism evidence="1 2">
    <name type="scientific">Candidatus Methanofastidiosum methylothiophilum</name>
    <dbReference type="NCBI Taxonomy" id="1705564"/>
    <lineage>
        <taxon>Archaea</taxon>
        <taxon>Methanobacteriati</taxon>
        <taxon>Methanobacteriota</taxon>
        <taxon>Stenosarchaea group</taxon>
        <taxon>Candidatus Methanofastidiosia</taxon>
        <taxon>Candidatus Methanofastidiosales</taxon>
        <taxon>Candidatus Methanofastidiosaceae</taxon>
        <taxon>Candidatus Methanofastidiosum</taxon>
    </lineage>
</organism>
<reference evidence="1 2" key="1">
    <citation type="journal article" date="2016" name="ISME J.">
        <title>Chasing the elusive Euryarchaeota class WSA2: genomes reveal a uniquely fastidious methyl-reducing methanogen.</title>
        <authorList>
            <person name="Nobu M.K."/>
            <person name="Narihiro T."/>
            <person name="Kuroda K."/>
            <person name="Mei R."/>
            <person name="Liu W.T."/>
        </authorList>
    </citation>
    <scope>NUCLEOTIDE SEQUENCE [LARGE SCALE GENOMIC DNA]</scope>
    <source>
        <strain evidence="1">U1lsi0528_Bin089</strain>
    </source>
</reference>
<evidence type="ECO:0000313" key="1">
    <source>
        <dbReference type="EMBL" id="KYC47481.1"/>
    </source>
</evidence>
<accession>A0A150IR11</accession>
<protein>
    <submittedName>
        <fullName evidence="1">Uncharacterized protein</fullName>
    </submittedName>
</protein>
<dbReference type="Proteomes" id="UP000075578">
    <property type="component" value="Unassembled WGS sequence"/>
</dbReference>
<gene>
    <name evidence="1" type="ORF">AMQ74_01678</name>
</gene>
<sequence length="615" mass="66814">MINSNVDTAPQTINSLAKETMFPQSPFVLRQVIAEPIIDVRRGLMTPDSKGNPLLTKQEQGRFDRDMPQIFRAAEDFLMSGFQDIRRMQAEEGFDPVAYTDSIITEITPLLSTEPDKRQVQIELATRSVNDLLHQVQLLPEQAFEKKEISDIQQESPSPVSILRPANALVTGGQAEGTNLSMFSLGSGPTRQGGDSSGGVFDKFIEFSSSKLGGKSLGILTAVVSAINVGTTAAGLGNWDFTTPEGKLRLGKLALDTSLAVIWNLSQATALAFAVEYLRKGNLGKIAGTLRNIKNENFGTFLNFGAAVGLGILASTLLKGDIQFTADALQRFGDVSKEWGIPLAITIEIGSQFFTAYGTPASHIFRGFVRGAGDTLGKIHLPKKKVDNPIEEPLQPVDLSGLRTELRSLVGQMNNPTLSNRLLAGIEDPSMTEEKLRARIAQAKQLGTLPSRPEARPVQSSSNLSQIIDISQITNPDEARALLEHLSMLGLTAGISADLPAFLRNKQSGNSPDLRLILSQIDTTRINRALERLRSELDGTPLEQVLPKDLNALPIQKGFAMLETLSTRLELKSLIEDDEEAAKALGIVPSIWSDLNISEDEILSAIEKIAQSQEE</sequence>
<dbReference type="EMBL" id="LNGD01000157">
    <property type="protein sequence ID" value="KYC47481.1"/>
    <property type="molecule type" value="Genomic_DNA"/>
</dbReference>
<evidence type="ECO:0000313" key="2">
    <source>
        <dbReference type="Proteomes" id="UP000075578"/>
    </source>
</evidence>
<proteinExistence type="predicted"/>
<dbReference type="AlphaFoldDB" id="A0A150IR11"/>
<dbReference type="PATRIC" id="fig|1705564.3.peg.1793"/>
<comment type="caution">
    <text evidence="1">The sequence shown here is derived from an EMBL/GenBank/DDBJ whole genome shotgun (WGS) entry which is preliminary data.</text>
</comment>